<dbReference type="EMBL" id="CYKH01002144">
    <property type="protein sequence ID" value="CUG93342.1"/>
    <property type="molecule type" value="Genomic_DNA"/>
</dbReference>
<reference evidence="3" key="1">
    <citation type="submission" date="2015-09" db="EMBL/GenBank/DDBJ databases">
        <authorList>
            <consortium name="Pathogen Informatics"/>
        </authorList>
    </citation>
    <scope>NUCLEOTIDE SEQUENCE [LARGE SCALE GENOMIC DNA]</scope>
    <source>
        <strain evidence="3">Lake Konstanz</strain>
    </source>
</reference>
<feature type="compositionally biased region" description="Polar residues" evidence="1">
    <location>
        <begin position="21"/>
        <end position="45"/>
    </location>
</feature>
<name>A0A0S4JP68_BODSA</name>
<feature type="region of interest" description="Disordered" evidence="1">
    <location>
        <begin position="13"/>
        <end position="49"/>
    </location>
</feature>
<dbReference type="VEuPathDB" id="TriTrypDB:BSAL_42160"/>
<evidence type="ECO:0000256" key="1">
    <source>
        <dbReference type="SAM" id="MobiDB-lite"/>
    </source>
</evidence>
<evidence type="ECO:0000313" key="3">
    <source>
        <dbReference type="Proteomes" id="UP000051952"/>
    </source>
</evidence>
<gene>
    <name evidence="2" type="ORF">BSAL_42160</name>
</gene>
<evidence type="ECO:0000313" key="2">
    <source>
        <dbReference type="EMBL" id="CUG93342.1"/>
    </source>
</evidence>
<accession>A0A0S4JP68</accession>
<organism evidence="2 3">
    <name type="scientific">Bodo saltans</name>
    <name type="common">Flagellated protozoan</name>
    <dbReference type="NCBI Taxonomy" id="75058"/>
    <lineage>
        <taxon>Eukaryota</taxon>
        <taxon>Discoba</taxon>
        <taxon>Euglenozoa</taxon>
        <taxon>Kinetoplastea</taxon>
        <taxon>Metakinetoplastina</taxon>
        <taxon>Eubodonida</taxon>
        <taxon>Bodonidae</taxon>
        <taxon>Bodo</taxon>
    </lineage>
</organism>
<sequence length="169" mass="18179">MLVQLTEELTKLQSRLRDQSPSRQRITPQTSSAPSEVTGSPTQPSEPIINWPTRADVVDDSTQCGSSLFCDASSQCDILAPPQQLRESITPALFSPMTPARSSALVPERAATELPPTSSNIANGLVSTPIGLSQEDTDVPSLAREADRLLSVITKLRAERSTPQSIGKR</sequence>
<proteinExistence type="predicted"/>
<dbReference type="AlphaFoldDB" id="A0A0S4JP68"/>
<protein>
    <submittedName>
        <fullName evidence="2">Uncharacterized protein</fullName>
    </submittedName>
</protein>
<dbReference type="Proteomes" id="UP000051952">
    <property type="component" value="Unassembled WGS sequence"/>
</dbReference>
<keyword evidence="3" id="KW-1185">Reference proteome</keyword>